<dbReference type="Gene3D" id="2.60.40.10">
    <property type="entry name" value="Immunoglobulins"/>
    <property type="match status" value="1"/>
</dbReference>
<dbReference type="Gene3D" id="3.20.20.80">
    <property type="entry name" value="Glycosidases"/>
    <property type="match status" value="1"/>
</dbReference>
<evidence type="ECO:0000256" key="1">
    <source>
        <dbReference type="ARBA" id="ARBA00008061"/>
    </source>
</evidence>
<feature type="chain" id="PRO_5011498375" evidence="2">
    <location>
        <begin position="21"/>
        <end position="913"/>
    </location>
</feature>
<feature type="domain" description="Glycosyl hydrolase family 13 catalytic" evidence="3">
    <location>
        <begin position="374"/>
        <end position="736"/>
    </location>
</feature>
<dbReference type="InterPro" id="IPR004193">
    <property type="entry name" value="Glyco_hydro_13_N"/>
</dbReference>
<evidence type="ECO:0000256" key="2">
    <source>
        <dbReference type="SAM" id="SignalP"/>
    </source>
</evidence>
<dbReference type="InterPro" id="IPR006047">
    <property type="entry name" value="GH13_cat_dom"/>
</dbReference>
<dbReference type="EMBL" id="FONW01000001">
    <property type="protein sequence ID" value="SFE52056.1"/>
    <property type="molecule type" value="Genomic_DNA"/>
</dbReference>
<reference evidence="4 5" key="1">
    <citation type="submission" date="2016-10" db="EMBL/GenBank/DDBJ databases">
        <authorList>
            <person name="de Groot N.N."/>
        </authorList>
    </citation>
    <scope>NUCLEOTIDE SEQUENCE [LARGE SCALE GENOMIC DNA]</scope>
    <source>
        <strain evidence="4 5">CGMCC 1.9156</strain>
    </source>
</reference>
<evidence type="ECO:0000313" key="5">
    <source>
        <dbReference type="Proteomes" id="UP000198964"/>
    </source>
</evidence>
<dbReference type="SUPFAM" id="SSF51445">
    <property type="entry name" value="(Trans)glycosidases"/>
    <property type="match status" value="1"/>
</dbReference>
<keyword evidence="2" id="KW-0732">Signal</keyword>
<gene>
    <name evidence="4" type="ORF">SAMN05216283_101329</name>
</gene>
<dbReference type="Pfam" id="PF00128">
    <property type="entry name" value="Alpha-amylase"/>
    <property type="match status" value="1"/>
</dbReference>
<dbReference type="AlphaFoldDB" id="A0A1I2B7J9"/>
<protein>
    <submittedName>
        <fullName evidence="4">Por secretion system C-terminal sorting domain-containing protein</fullName>
    </submittedName>
</protein>
<dbReference type="PANTHER" id="PTHR43002">
    <property type="entry name" value="GLYCOGEN DEBRANCHING ENZYME"/>
    <property type="match status" value="1"/>
</dbReference>
<dbReference type="RefSeq" id="WP_093918077.1">
    <property type="nucleotide sequence ID" value="NZ_FONW01000001.1"/>
</dbReference>
<evidence type="ECO:0000259" key="3">
    <source>
        <dbReference type="SMART" id="SM00642"/>
    </source>
</evidence>
<comment type="similarity">
    <text evidence="1">Belongs to the glycosyl hydrolase 13 family.</text>
</comment>
<dbReference type="SMART" id="SM00642">
    <property type="entry name" value="Aamy"/>
    <property type="match status" value="1"/>
</dbReference>
<dbReference type="SUPFAM" id="SSF81296">
    <property type="entry name" value="E set domains"/>
    <property type="match status" value="1"/>
</dbReference>
<dbReference type="GO" id="GO:0005975">
    <property type="term" value="P:carbohydrate metabolic process"/>
    <property type="evidence" value="ECO:0007669"/>
    <property type="project" value="InterPro"/>
</dbReference>
<dbReference type="InterPro" id="IPR026444">
    <property type="entry name" value="Secre_tail"/>
</dbReference>
<dbReference type="NCBIfam" id="TIGR04183">
    <property type="entry name" value="Por_Secre_tail"/>
    <property type="match status" value="1"/>
</dbReference>
<proteinExistence type="inferred from homology"/>
<name>A0A1I2B7J9_9BACT</name>
<dbReference type="InterPro" id="IPR014756">
    <property type="entry name" value="Ig_E-set"/>
</dbReference>
<dbReference type="CDD" id="cd11350">
    <property type="entry name" value="AmyAc_4"/>
    <property type="match status" value="1"/>
</dbReference>
<dbReference type="InterPro" id="IPR013783">
    <property type="entry name" value="Ig-like_fold"/>
</dbReference>
<dbReference type="Pfam" id="PF18962">
    <property type="entry name" value="Por_Secre_tail"/>
    <property type="match status" value="1"/>
</dbReference>
<keyword evidence="5" id="KW-1185">Reference proteome</keyword>
<dbReference type="GO" id="GO:0004553">
    <property type="term" value="F:hydrolase activity, hydrolyzing O-glycosyl compounds"/>
    <property type="evidence" value="ECO:0007669"/>
    <property type="project" value="InterPro"/>
</dbReference>
<dbReference type="InterPro" id="IPR017853">
    <property type="entry name" value="GH"/>
</dbReference>
<evidence type="ECO:0000313" key="4">
    <source>
        <dbReference type="EMBL" id="SFE52056.1"/>
    </source>
</evidence>
<dbReference type="Pfam" id="PF02922">
    <property type="entry name" value="CBM_48"/>
    <property type="match status" value="1"/>
</dbReference>
<accession>A0A1I2B7J9</accession>
<dbReference type="STRING" id="655355.SAMN05216283_101329"/>
<dbReference type="Proteomes" id="UP000198964">
    <property type="component" value="Unassembled WGS sequence"/>
</dbReference>
<sequence>MRNRFIFLSLFLLIYQLGLAQITTAPEFPAATKQVVVTFDSSQDSRLGKYTGDLYAHTGVKIEGNNDWQHVIGSWGDNATQPQLTHLGDGIYKLEITPDINSFYSVPANEKVLQLAFVFRSADGSKQTNDLFVDVYEEGLIVNLTSPAQQTIFPKNEATSISATASAEGELKLLLNETLLAQTTGTSLTTTYQFTEEGDQWLIAKLTANGETVYDSVSVYIKKDITQEVKPANYRKGINYPEDQTTAGLVLWAPEKEFIYVLGDFNDWQVNEAYQMKKDGNYFWLTIENLQAGQDYLFQYLVDGDVKIADPYAEQVSDPWNDQYIDNSLYPNLPSYPDGKTEGIASVLRTGQTAYPWEVTDFQAPETDELVIYELLVRDFDEGHSFQAVIDRLDYLEDLNINVLELMPVNEFEGNSSWGYNPSFYFAPDKYYGPKNDLKKLVDECHKRGIAVVIDMVLNHSYGQSPLVQLYWDTEQNRPAANNPWYNETSNFQNPSAQWGYDFNHESDYTRELVDSINSFWMSEYQIDGFRFDFTKGFSNTSYGPSSWGSPYDADRIANLKRMADEIWNRNEDALIIFEHLSDNSEEKELAEHGILLWGNINHNYGEAAMGYTQNTNSDLSWGIYSERDWNVPNLVSYMESHDEERLAFKLIQYGNYSGTYNTKNLPIATDRLELNNVFFIPLPGPKMIWQFGELAYDYSIDDGGRLSEKPIRWDYAEVKDRTDLFRVVSKLNYLKQNYEEFQTPEIVHSLEGTTKWYQLKQGANYVIAVGNFGVTEEQISVSFPTKGTWYNYFDETTYEVSSTTMDITLAPGEYRLLSTRQFDQPDIVTENPELQQDDKIQVYPNPTSDEVTIQTPDGFIEANLYSIQGSLLYRLSPQGKYTKFSLTNLTSGTYILKLKTQTTSKTVKIVKH</sequence>
<organism evidence="4 5">
    <name type="scientific">Sunxiuqinia elliptica</name>
    <dbReference type="NCBI Taxonomy" id="655355"/>
    <lineage>
        <taxon>Bacteria</taxon>
        <taxon>Pseudomonadati</taxon>
        <taxon>Bacteroidota</taxon>
        <taxon>Bacteroidia</taxon>
        <taxon>Marinilabiliales</taxon>
        <taxon>Prolixibacteraceae</taxon>
        <taxon>Sunxiuqinia</taxon>
    </lineage>
</organism>
<feature type="signal peptide" evidence="2">
    <location>
        <begin position="1"/>
        <end position="20"/>
    </location>
</feature>